<gene>
    <name evidence="2" type="ORF">AS27_12533</name>
</gene>
<accession>A0A087R2U3</accession>
<organism evidence="2 3">
    <name type="scientific">Aptenodytes forsteri</name>
    <name type="common">Emperor penguin</name>
    <dbReference type="NCBI Taxonomy" id="9233"/>
    <lineage>
        <taxon>Eukaryota</taxon>
        <taxon>Metazoa</taxon>
        <taxon>Chordata</taxon>
        <taxon>Craniata</taxon>
        <taxon>Vertebrata</taxon>
        <taxon>Euteleostomi</taxon>
        <taxon>Archelosauria</taxon>
        <taxon>Archosauria</taxon>
        <taxon>Dinosauria</taxon>
        <taxon>Saurischia</taxon>
        <taxon>Theropoda</taxon>
        <taxon>Coelurosauria</taxon>
        <taxon>Aves</taxon>
        <taxon>Neognathae</taxon>
        <taxon>Neoaves</taxon>
        <taxon>Aequornithes</taxon>
        <taxon>Sphenisciformes</taxon>
        <taxon>Spheniscidae</taxon>
        <taxon>Aptenodytes</taxon>
    </lineage>
</organism>
<dbReference type="AlphaFoldDB" id="A0A087R2U3"/>
<dbReference type="Proteomes" id="UP000053286">
    <property type="component" value="Unassembled WGS sequence"/>
</dbReference>
<proteinExistence type="predicted"/>
<evidence type="ECO:0000313" key="3">
    <source>
        <dbReference type="Proteomes" id="UP000053286"/>
    </source>
</evidence>
<evidence type="ECO:0000313" key="2">
    <source>
        <dbReference type="EMBL" id="KFM07797.1"/>
    </source>
</evidence>
<evidence type="ECO:0000256" key="1">
    <source>
        <dbReference type="SAM" id="SignalP"/>
    </source>
</evidence>
<reference evidence="2 3" key="1">
    <citation type="submission" date="2014-04" db="EMBL/GenBank/DDBJ databases">
        <title>Genome evolution of avian class.</title>
        <authorList>
            <person name="Zhang G."/>
            <person name="Li C."/>
        </authorList>
    </citation>
    <scope>NUCLEOTIDE SEQUENCE [LARGE SCALE GENOMIC DNA]</scope>
    <source>
        <strain evidence="2">BGI_AS27</strain>
    </source>
</reference>
<keyword evidence="1" id="KW-0732">Signal</keyword>
<name>A0A087R2U3_APTFO</name>
<feature type="signal peptide" evidence="1">
    <location>
        <begin position="1"/>
        <end position="18"/>
    </location>
</feature>
<sequence>MLFSISAILNSTLLSSKASPASPARGAGAGTAGPAMLTAWARAYWGAGLAPASACPTMLNAFSTACSGSRSLKRGRRFTVSDSVRLNSGTGGSLAAAGTTGSFPAEQGGSTSWELGSVSRMVASALGCPVGFGRCLMVKLPSSAKGMHSLELFWEDEEETPGLASSSVSEQASSRPPCAATSVMGALGSLNVRLRGLLLSKGSLLASESVV</sequence>
<feature type="non-terminal residue" evidence="2">
    <location>
        <position position="211"/>
    </location>
</feature>
<dbReference type="EMBL" id="KL226066">
    <property type="protein sequence ID" value="KFM07797.1"/>
    <property type="molecule type" value="Genomic_DNA"/>
</dbReference>
<keyword evidence="3" id="KW-1185">Reference proteome</keyword>
<protein>
    <recommendedName>
        <fullName evidence="4">Secreted protein</fullName>
    </recommendedName>
</protein>
<feature type="chain" id="PRO_5001828424" description="Secreted protein" evidence="1">
    <location>
        <begin position="19"/>
        <end position="211"/>
    </location>
</feature>
<evidence type="ECO:0008006" key="4">
    <source>
        <dbReference type="Google" id="ProtNLM"/>
    </source>
</evidence>